<dbReference type="EMBL" id="UXSR01005238">
    <property type="protein sequence ID" value="VDD80141.1"/>
    <property type="molecule type" value="Genomic_DNA"/>
</dbReference>
<proteinExistence type="predicted"/>
<keyword evidence="3" id="KW-1185">Reference proteome</keyword>
<gene>
    <name evidence="2" type="ORF">MCOS_LOCUS6144</name>
</gene>
<dbReference type="AlphaFoldDB" id="A0A158QUE6"/>
<dbReference type="PANTHER" id="PTHR14224">
    <property type="entry name" value="SIMILAR TO PREFERENTIALLY EXPRESSED ANTIGEN IN MELANOMA-LIKE 3"/>
    <property type="match status" value="1"/>
</dbReference>
<dbReference type="InterPro" id="IPR032675">
    <property type="entry name" value="LRR_dom_sf"/>
</dbReference>
<dbReference type="SUPFAM" id="SSF52047">
    <property type="entry name" value="RNI-like"/>
    <property type="match status" value="1"/>
</dbReference>
<reference evidence="2 3" key="1">
    <citation type="submission" date="2018-10" db="EMBL/GenBank/DDBJ databases">
        <authorList>
            <consortium name="Pathogen Informatics"/>
        </authorList>
    </citation>
    <scope>NUCLEOTIDE SEQUENCE [LARGE SCALE GENOMIC DNA]</scope>
</reference>
<evidence type="ECO:0000256" key="1">
    <source>
        <dbReference type="ARBA" id="ARBA00022737"/>
    </source>
</evidence>
<dbReference type="InterPro" id="IPR050694">
    <property type="entry name" value="LRRC14/PRAME"/>
</dbReference>
<name>A0A158QUE6_MESCO</name>
<dbReference type="Gene3D" id="3.80.10.10">
    <property type="entry name" value="Ribonuclease Inhibitor"/>
    <property type="match status" value="1"/>
</dbReference>
<keyword evidence="1" id="KW-0677">Repeat</keyword>
<protein>
    <submittedName>
        <fullName evidence="2">Uncharacterized protein</fullName>
    </submittedName>
</protein>
<organism evidence="2 3">
    <name type="scientific">Mesocestoides corti</name>
    <name type="common">Flatworm</name>
    <dbReference type="NCBI Taxonomy" id="53468"/>
    <lineage>
        <taxon>Eukaryota</taxon>
        <taxon>Metazoa</taxon>
        <taxon>Spiralia</taxon>
        <taxon>Lophotrochozoa</taxon>
        <taxon>Platyhelminthes</taxon>
        <taxon>Cestoda</taxon>
        <taxon>Eucestoda</taxon>
        <taxon>Cyclophyllidea</taxon>
        <taxon>Mesocestoididae</taxon>
        <taxon>Mesocestoides</taxon>
    </lineage>
</organism>
<dbReference type="STRING" id="53468.A0A158QUE6"/>
<evidence type="ECO:0000313" key="3">
    <source>
        <dbReference type="Proteomes" id="UP000267029"/>
    </source>
</evidence>
<dbReference type="Proteomes" id="UP000267029">
    <property type="component" value="Unassembled WGS sequence"/>
</dbReference>
<evidence type="ECO:0000313" key="2">
    <source>
        <dbReference type="EMBL" id="VDD80141.1"/>
    </source>
</evidence>
<sequence length="777" mass="87851">MHGCLNLIDYTWKESDDSECTTPTHHQHVYSKRRLERNTVRPRRAATLAACEGQNERRSSLGKYGRKAISPARSIGVRRTMTVTDVYPPRQAPTYASWVRMHRPEFASVWYPLVHCRYRLQRDPDTGAILWNSDLNSLCCTPRLLTEAIIQRDCAAVSGLVANWPGARLNVRGLLPKEDFPLTRGYLTKPVFVTSNPDSADLASTDVLKGPSLLDALIIGILSRQPTCALRVIDFSGFDEDRRVSIELSRIPLLWMSPDRRSSEDVRRQIRGSLQLTIQDQRFDRYFTRISTIYNLHEGDFCHEENFDPLTICMDCNMSVDEVAFGLALQNVTPFRFSCNRLLMRRLPELRLPVFNLIRLLDPLSITQFELEDPELGAGSMGVLPSALGWIASLRNLRACALPACIPPPRTAVTASSVLATTSANLGACRLLNRSLISLRHLQRLSLARCYLQGQLQLLLGGLSQPLEYLNLQDCCLCADDIEFLAFNWRPLTGLYELNIARNNLARVPEATLAHLFGQTCFSHIGHLTCLSLAYTLPRLRLLQLYPAFYAFPGVNEKEQQRNRAQTLLQGNAYIMLRVLRSSFQIDTRLFVNIRRRSLITTCLCSGFIYRMYTSWNRNKPPSSLNAVFATSLPSDLSATTICIPPGIVFIAEENGSEISHANAEKKEAELRAEKLLSLQKGSSRANCFLALVRAYFAAVSSGRRIELLNVSVDHSHWHVEASFRVVLLPPPSRVERDLPIPQLIQRLETRAKWHDFRAIFYVSKLGDLTLVKITRV</sequence>
<accession>A0A158QUE6</accession>
<dbReference type="OrthoDB" id="6279874at2759"/>